<dbReference type="Proteomes" id="UP000017651">
    <property type="component" value="Segment"/>
</dbReference>
<dbReference type="SUPFAM" id="SSF52540">
    <property type="entry name" value="P-loop containing nucleoside triphosphate hydrolases"/>
    <property type="match status" value="1"/>
</dbReference>
<dbReference type="InterPro" id="IPR036412">
    <property type="entry name" value="HAD-like_sf"/>
</dbReference>
<gene>
    <name evidence="2" type="ORF">CN1A_24</name>
</gene>
<dbReference type="InterPro" id="IPR027417">
    <property type="entry name" value="P-loop_NTPase"/>
</dbReference>
<dbReference type="GeneID" id="18506544"/>
<evidence type="ECO:0000259" key="1">
    <source>
        <dbReference type="Pfam" id="PF25109"/>
    </source>
</evidence>
<dbReference type="Pfam" id="PF25109">
    <property type="entry name" value="HAD_PNKP"/>
    <property type="match status" value="1"/>
</dbReference>
<keyword evidence="3" id="KW-1185">Reference proteome</keyword>
<sequence length="299" mass="33766">MSKLTICRGIPASGKTTWSKSEALQTGAIRISRDDIRHELYGVFWGDTIDENVVTKIQHGRIRDLLANGFDVIVDDTNLRARNVKRFYELGADEIAFKDFEITLEEALRRDANRARQVGGRVIQNFYAKFITHPKALPPIPEPVVRQGGFKPYQQRGLGLPHAIIVDIDGTLAHMNGRGPYDSHLAHTDTVDEVVAGMIEDYQWSGGEQEREIVLLSGRPEDDRQVTEDWLNGNAISYSGLFMRPSGDKRDDSIVKDELFEKHVAPKWNIDYAIDDRDRVVAMWRSKGLKCFQAAPGAF</sequence>
<dbReference type="GO" id="GO:0016301">
    <property type="term" value="F:kinase activity"/>
    <property type="evidence" value="ECO:0007669"/>
    <property type="project" value="UniProtKB-KW"/>
</dbReference>
<dbReference type="InterPro" id="IPR056782">
    <property type="entry name" value="HAD_PNKP"/>
</dbReference>
<organism evidence="2 3">
    <name type="scientific">Clavibacter phage CN1A</name>
    <dbReference type="NCBI Taxonomy" id="1406793"/>
    <lineage>
        <taxon>Viruses</taxon>
        <taxon>Duplodnaviria</taxon>
        <taxon>Heunggongvirae</taxon>
        <taxon>Uroviricota</taxon>
        <taxon>Caudoviricetes</taxon>
        <taxon>Cinunavirus</taxon>
        <taxon>Cinunavirus CN1A</taxon>
    </lineage>
</organism>
<dbReference type="KEGG" id="vg:18506544"/>
<dbReference type="EMBL" id="KF669650">
    <property type="protein sequence ID" value="AGY47133.1"/>
    <property type="molecule type" value="Genomic_DNA"/>
</dbReference>
<dbReference type="OrthoDB" id="5906at10239"/>
<keyword evidence="2" id="KW-0808">Transferase</keyword>
<reference evidence="2 3" key="1">
    <citation type="journal article" date="2013" name="Genome Announc.">
        <title>Complete Genome of Clavibacter michiganensis subsp. sepedonicusis Siphophage CN1A.</title>
        <authorList>
            <person name="Kongari R.R."/>
            <person name="Yao G.W."/>
            <person name="Chamakura K.R."/>
            <person name="Kuty Everett G.F."/>
        </authorList>
    </citation>
    <scope>NUCLEOTIDE SEQUENCE [LARGE SCALE GENOMIC DNA]</scope>
</reference>
<keyword evidence="2" id="KW-0418">Kinase</keyword>
<dbReference type="RefSeq" id="YP_009004236.1">
    <property type="nucleotide sequence ID" value="NC_023549.1"/>
</dbReference>
<evidence type="ECO:0000313" key="3">
    <source>
        <dbReference type="Proteomes" id="UP000017651"/>
    </source>
</evidence>
<dbReference type="Gene3D" id="3.40.50.300">
    <property type="entry name" value="P-loop containing nucleotide triphosphate hydrolases"/>
    <property type="match status" value="1"/>
</dbReference>
<name>U5PXF7_9CAUD</name>
<proteinExistence type="predicted"/>
<dbReference type="SUPFAM" id="SSF56784">
    <property type="entry name" value="HAD-like"/>
    <property type="match status" value="1"/>
</dbReference>
<feature type="domain" description="Polynucleotide kinase PNKP phosphatase" evidence="1">
    <location>
        <begin position="161"/>
        <end position="299"/>
    </location>
</feature>
<dbReference type="Gene3D" id="3.40.50.1000">
    <property type="entry name" value="HAD superfamily/HAD-like"/>
    <property type="match status" value="1"/>
</dbReference>
<dbReference type="Pfam" id="PF13671">
    <property type="entry name" value="AAA_33"/>
    <property type="match status" value="1"/>
</dbReference>
<dbReference type="InterPro" id="IPR023214">
    <property type="entry name" value="HAD_sf"/>
</dbReference>
<protein>
    <submittedName>
        <fullName evidence="2">PseT polynucleotide 5'-kinase and 3'-phosphatase</fullName>
    </submittedName>
</protein>
<accession>U5PXF7</accession>
<evidence type="ECO:0000313" key="2">
    <source>
        <dbReference type="EMBL" id="AGY47133.1"/>
    </source>
</evidence>